<gene>
    <name evidence="1" type="ORF">HPB52_009153</name>
</gene>
<keyword evidence="2" id="KW-1185">Reference proteome</keyword>
<dbReference type="EMBL" id="JABSTV010001253">
    <property type="protein sequence ID" value="KAH7943497.1"/>
    <property type="molecule type" value="Genomic_DNA"/>
</dbReference>
<proteinExistence type="predicted"/>
<reference evidence="1" key="2">
    <citation type="submission" date="2021-09" db="EMBL/GenBank/DDBJ databases">
        <authorList>
            <person name="Jia N."/>
            <person name="Wang J."/>
            <person name="Shi W."/>
            <person name="Du L."/>
            <person name="Sun Y."/>
            <person name="Zhan W."/>
            <person name="Jiang J."/>
            <person name="Wang Q."/>
            <person name="Zhang B."/>
            <person name="Ji P."/>
            <person name="Sakyi L.B."/>
            <person name="Cui X."/>
            <person name="Yuan T."/>
            <person name="Jiang B."/>
            <person name="Yang W."/>
            <person name="Lam T.T.-Y."/>
            <person name="Chang Q."/>
            <person name="Ding S."/>
            <person name="Wang X."/>
            <person name="Zhu J."/>
            <person name="Ruan X."/>
            <person name="Zhao L."/>
            <person name="Wei J."/>
            <person name="Que T."/>
            <person name="Du C."/>
            <person name="Cheng J."/>
            <person name="Dai P."/>
            <person name="Han X."/>
            <person name="Huang E."/>
            <person name="Gao Y."/>
            <person name="Liu J."/>
            <person name="Shao H."/>
            <person name="Ye R."/>
            <person name="Li L."/>
            <person name="Wei W."/>
            <person name="Wang X."/>
            <person name="Wang C."/>
            <person name="Huo Q."/>
            <person name="Li W."/>
            <person name="Guo W."/>
            <person name="Chen H."/>
            <person name="Chen S."/>
            <person name="Zhou L."/>
            <person name="Zhou L."/>
            <person name="Ni X."/>
            <person name="Tian J."/>
            <person name="Zhou Y."/>
            <person name="Sheng Y."/>
            <person name="Liu T."/>
            <person name="Pan Y."/>
            <person name="Xia L."/>
            <person name="Li J."/>
            <person name="Zhao F."/>
            <person name="Cao W."/>
        </authorList>
    </citation>
    <scope>NUCLEOTIDE SEQUENCE</scope>
    <source>
        <strain evidence="1">Rsan-2018</strain>
        <tissue evidence="1">Larvae</tissue>
    </source>
</reference>
<protein>
    <submittedName>
        <fullName evidence="1">Uncharacterized protein</fullName>
    </submittedName>
</protein>
<evidence type="ECO:0000313" key="2">
    <source>
        <dbReference type="Proteomes" id="UP000821837"/>
    </source>
</evidence>
<organism evidence="1 2">
    <name type="scientific">Rhipicephalus sanguineus</name>
    <name type="common">Brown dog tick</name>
    <name type="synonym">Ixodes sanguineus</name>
    <dbReference type="NCBI Taxonomy" id="34632"/>
    <lineage>
        <taxon>Eukaryota</taxon>
        <taxon>Metazoa</taxon>
        <taxon>Ecdysozoa</taxon>
        <taxon>Arthropoda</taxon>
        <taxon>Chelicerata</taxon>
        <taxon>Arachnida</taxon>
        <taxon>Acari</taxon>
        <taxon>Parasitiformes</taxon>
        <taxon>Ixodida</taxon>
        <taxon>Ixodoidea</taxon>
        <taxon>Ixodidae</taxon>
        <taxon>Rhipicephalinae</taxon>
        <taxon>Rhipicephalus</taxon>
        <taxon>Rhipicephalus</taxon>
    </lineage>
</organism>
<dbReference type="AlphaFoldDB" id="A0A9D4PHU9"/>
<dbReference type="Proteomes" id="UP000821837">
    <property type="component" value="Unassembled WGS sequence"/>
</dbReference>
<reference evidence="1" key="1">
    <citation type="journal article" date="2020" name="Cell">
        <title>Large-Scale Comparative Analyses of Tick Genomes Elucidate Their Genetic Diversity and Vector Capacities.</title>
        <authorList>
            <consortium name="Tick Genome and Microbiome Consortium (TIGMIC)"/>
            <person name="Jia N."/>
            <person name="Wang J."/>
            <person name="Shi W."/>
            <person name="Du L."/>
            <person name="Sun Y."/>
            <person name="Zhan W."/>
            <person name="Jiang J.F."/>
            <person name="Wang Q."/>
            <person name="Zhang B."/>
            <person name="Ji P."/>
            <person name="Bell-Sakyi L."/>
            <person name="Cui X.M."/>
            <person name="Yuan T.T."/>
            <person name="Jiang B.G."/>
            <person name="Yang W.F."/>
            <person name="Lam T.T."/>
            <person name="Chang Q.C."/>
            <person name="Ding S.J."/>
            <person name="Wang X.J."/>
            <person name="Zhu J.G."/>
            <person name="Ruan X.D."/>
            <person name="Zhao L."/>
            <person name="Wei J.T."/>
            <person name="Ye R.Z."/>
            <person name="Que T.C."/>
            <person name="Du C.H."/>
            <person name="Zhou Y.H."/>
            <person name="Cheng J.X."/>
            <person name="Dai P.F."/>
            <person name="Guo W.B."/>
            <person name="Han X.H."/>
            <person name="Huang E.J."/>
            <person name="Li L.F."/>
            <person name="Wei W."/>
            <person name="Gao Y.C."/>
            <person name="Liu J.Z."/>
            <person name="Shao H.Z."/>
            <person name="Wang X."/>
            <person name="Wang C.C."/>
            <person name="Yang T.C."/>
            <person name="Huo Q.B."/>
            <person name="Li W."/>
            <person name="Chen H.Y."/>
            <person name="Chen S.E."/>
            <person name="Zhou L.G."/>
            <person name="Ni X.B."/>
            <person name="Tian J.H."/>
            <person name="Sheng Y."/>
            <person name="Liu T."/>
            <person name="Pan Y.S."/>
            <person name="Xia L.Y."/>
            <person name="Li J."/>
            <person name="Zhao F."/>
            <person name="Cao W.C."/>
        </authorList>
    </citation>
    <scope>NUCLEOTIDE SEQUENCE</scope>
    <source>
        <strain evidence="1">Rsan-2018</strain>
    </source>
</reference>
<name>A0A9D4PHU9_RHISA</name>
<sequence length="87" mass="9078">MTAPLTLRCGPVEDATTSSDVDSIPELLSALCSSSCLHINIDVTRIWLRSLSALGGGVPLAAQVTPIAALCMVSLWCGKSFTGMLLE</sequence>
<comment type="caution">
    <text evidence="1">The sequence shown here is derived from an EMBL/GenBank/DDBJ whole genome shotgun (WGS) entry which is preliminary data.</text>
</comment>
<evidence type="ECO:0000313" key="1">
    <source>
        <dbReference type="EMBL" id="KAH7943497.1"/>
    </source>
</evidence>
<accession>A0A9D4PHU9</accession>